<dbReference type="OrthoDB" id="5511599at2759"/>
<dbReference type="EMBL" id="JAEVFJ010000023">
    <property type="protein sequence ID" value="KAH8096677.1"/>
    <property type="molecule type" value="Genomic_DNA"/>
</dbReference>
<name>A0A8K0UKB9_9AGAR</name>
<evidence type="ECO:0000256" key="2">
    <source>
        <dbReference type="ARBA" id="ARBA00022792"/>
    </source>
</evidence>
<evidence type="ECO:0000256" key="1">
    <source>
        <dbReference type="ARBA" id="ARBA00004273"/>
    </source>
</evidence>
<dbReference type="GO" id="GO:0005743">
    <property type="term" value="C:mitochondrial inner membrane"/>
    <property type="evidence" value="ECO:0007669"/>
    <property type="project" value="UniProtKB-SubCell"/>
</dbReference>
<proteinExistence type="predicted"/>
<keyword evidence="2" id="KW-0999">Mitochondrion inner membrane</keyword>
<keyword evidence="5" id="KW-0812">Transmembrane</keyword>
<protein>
    <submittedName>
        <fullName evidence="6">Uncharacterized protein</fullName>
    </submittedName>
</protein>
<feature type="transmembrane region" description="Helical" evidence="5">
    <location>
        <begin position="35"/>
        <end position="56"/>
    </location>
</feature>
<accession>A0A8K0UKB9</accession>
<evidence type="ECO:0000256" key="3">
    <source>
        <dbReference type="ARBA" id="ARBA00023128"/>
    </source>
</evidence>
<sequence>MLSYLVNRANPIPNLQRVVQAHPGPVHKRLPKSNIYLNAYYTTFAVGMVGWVYGAYTLVFGKPADP</sequence>
<reference evidence="6" key="1">
    <citation type="journal article" date="2021" name="New Phytol.">
        <title>Evolutionary innovations through gain and loss of genes in the ectomycorrhizal Boletales.</title>
        <authorList>
            <person name="Wu G."/>
            <person name="Miyauchi S."/>
            <person name="Morin E."/>
            <person name="Kuo A."/>
            <person name="Drula E."/>
            <person name="Varga T."/>
            <person name="Kohler A."/>
            <person name="Feng B."/>
            <person name="Cao Y."/>
            <person name="Lipzen A."/>
            <person name="Daum C."/>
            <person name="Hundley H."/>
            <person name="Pangilinan J."/>
            <person name="Johnson J."/>
            <person name="Barry K."/>
            <person name="LaButti K."/>
            <person name="Ng V."/>
            <person name="Ahrendt S."/>
            <person name="Min B."/>
            <person name="Choi I.G."/>
            <person name="Park H."/>
            <person name="Plett J.M."/>
            <person name="Magnuson J."/>
            <person name="Spatafora J.W."/>
            <person name="Nagy L.G."/>
            <person name="Henrissat B."/>
            <person name="Grigoriev I.V."/>
            <person name="Yang Z.L."/>
            <person name="Xu J."/>
            <person name="Martin F.M."/>
        </authorList>
    </citation>
    <scope>NUCLEOTIDE SEQUENCE</scope>
    <source>
        <strain evidence="6">KKN 215</strain>
    </source>
</reference>
<dbReference type="AlphaFoldDB" id="A0A8K0UKB9"/>
<organism evidence="6 7">
    <name type="scientific">Cristinia sonorae</name>
    <dbReference type="NCBI Taxonomy" id="1940300"/>
    <lineage>
        <taxon>Eukaryota</taxon>
        <taxon>Fungi</taxon>
        <taxon>Dikarya</taxon>
        <taxon>Basidiomycota</taxon>
        <taxon>Agaricomycotina</taxon>
        <taxon>Agaricomycetes</taxon>
        <taxon>Agaricomycetidae</taxon>
        <taxon>Agaricales</taxon>
        <taxon>Pleurotineae</taxon>
        <taxon>Stephanosporaceae</taxon>
        <taxon>Cristinia</taxon>
    </lineage>
</organism>
<evidence type="ECO:0000256" key="4">
    <source>
        <dbReference type="ARBA" id="ARBA00023136"/>
    </source>
</evidence>
<keyword evidence="5" id="KW-1133">Transmembrane helix</keyword>
<dbReference type="Proteomes" id="UP000813824">
    <property type="component" value="Unassembled WGS sequence"/>
</dbReference>
<keyword evidence="3" id="KW-0496">Mitochondrion</keyword>
<gene>
    <name evidence="6" type="ORF">BXZ70DRAFT_1009674</name>
</gene>
<evidence type="ECO:0000313" key="7">
    <source>
        <dbReference type="Proteomes" id="UP000813824"/>
    </source>
</evidence>
<comment type="subcellular location">
    <subcellularLocation>
        <location evidence="1">Mitochondrion inner membrane</location>
    </subcellularLocation>
</comment>
<comment type="caution">
    <text evidence="6">The sequence shown here is derived from an EMBL/GenBank/DDBJ whole genome shotgun (WGS) entry which is preliminary data.</text>
</comment>
<dbReference type="InterPro" id="IPR039297">
    <property type="entry name" value="COX7a"/>
</dbReference>
<evidence type="ECO:0000256" key="5">
    <source>
        <dbReference type="SAM" id="Phobius"/>
    </source>
</evidence>
<dbReference type="Pfam" id="PF02238">
    <property type="entry name" value="COX7a"/>
    <property type="match status" value="1"/>
</dbReference>
<keyword evidence="4 5" id="KW-0472">Membrane</keyword>
<keyword evidence="7" id="KW-1185">Reference proteome</keyword>
<evidence type="ECO:0000313" key="6">
    <source>
        <dbReference type="EMBL" id="KAH8096677.1"/>
    </source>
</evidence>